<sequence length="253" mass="29531">MEESNIRNFINSSSLGVYTKYIKIVDGQKYLVKSGRGDGKSKSSILEPITECICYELANLMGINCAEYTLEEVDDELVSISKWFYDESKEKFYSANKLMRILGITRDDLYNKLISNIKNVEIDLNNMIVYDYIVNNTDRHLKNFGFLVNGDNVKFAPIYDNGLALGSHLDDEEIENEDIEDLILDSDYAKCFETSNRKQLDLVKNHTLNLDIDYERVIIKYEHYLSEKRVEFILELLKHRIEEAKRCLFQNQN</sequence>
<dbReference type="EMBL" id="SWVK01000014">
    <property type="protein sequence ID" value="NFN35693.1"/>
    <property type="molecule type" value="Genomic_DNA"/>
</dbReference>
<comment type="caution">
    <text evidence="4">The sequence shown here is derived from an EMBL/GenBank/DDBJ whole genome shotgun (WGS) entry which is preliminary data.</text>
</comment>
<evidence type="ECO:0000313" key="7">
    <source>
        <dbReference type="Proteomes" id="UP000476820"/>
    </source>
</evidence>
<evidence type="ECO:0000256" key="2">
    <source>
        <dbReference type="ARBA" id="ARBA00022777"/>
    </source>
</evidence>
<evidence type="ECO:0000259" key="3">
    <source>
        <dbReference type="Pfam" id="PF07804"/>
    </source>
</evidence>
<gene>
    <name evidence="4" type="ORF">FC774_09840</name>
    <name evidence="5" type="ORF">FDB51_11275</name>
</gene>
<accession>A0A0M1LIH9</accession>
<dbReference type="RefSeq" id="WP_053341961.1">
    <property type="nucleotide sequence ID" value="NZ_LFPA01000046.1"/>
</dbReference>
<dbReference type="InterPro" id="IPR012893">
    <property type="entry name" value="HipA-like_C"/>
</dbReference>
<proteinExistence type="predicted"/>
<keyword evidence="1" id="KW-0808">Transferase</keyword>
<evidence type="ECO:0000313" key="6">
    <source>
        <dbReference type="Proteomes" id="UP000473681"/>
    </source>
</evidence>
<feature type="domain" description="HipA-like C-terminal" evidence="3">
    <location>
        <begin position="25"/>
        <end position="160"/>
    </location>
</feature>
<dbReference type="GO" id="GO:0016301">
    <property type="term" value="F:kinase activity"/>
    <property type="evidence" value="ECO:0007669"/>
    <property type="project" value="UniProtKB-KW"/>
</dbReference>
<dbReference type="Pfam" id="PF07804">
    <property type="entry name" value="HipA_C"/>
    <property type="match status" value="1"/>
</dbReference>
<evidence type="ECO:0000313" key="4">
    <source>
        <dbReference type="EMBL" id="NFF88166.1"/>
    </source>
</evidence>
<evidence type="ECO:0000313" key="5">
    <source>
        <dbReference type="EMBL" id="NFN35693.1"/>
    </source>
</evidence>
<dbReference type="AlphaFoldDB" id="A0A0M1LIH9"/>
<name>A0A0M1LIH9_CLOBO</name>
<dbReference type="Gene3D" id="1.10.1070.20">
    <property type="match status" value="1"/>
</dbReference>
<organism evidence="4 7">
    <name type="scientific">Clostridium botulinum</name>
    <dbReference type="NCBI Taxonomy" id="1491"/>
    <lineage>
        <taxon>Bacteria</taxon>
        <taxon>Bacillati</taxon>
        <taxon>Bacillota</taxon>
        <taxon>Clostridia</taxon>
        <taxon>Eubacteriales</taxon>
        <taxon>Clostridiaceae</taxon>
        <taxon>Clostridium</taxon>
    </lineage>
</organism>
<evidence type="ECO:0000256" key="1">
    <source>
        <dbReference type="ARBA" id="ARBA00022679"/>
    </source>
</evidence>
<protein>
    <submittedName>
        <fullName evidence="4">HipA domain-containing protein</fullName>
    </submittedName>
</protein>
<keyword evidence="2" id="KW-0418">Kinase</keyword>
<dbReference type="Proteomes" id="UP000473681">
    <property type="component" value="Unassembled WGS sequence"/>
</dbReference>
<dbReference type="EMBL" id="SWOV01000023">
    <property type="protein sequence ID" value="NFF88166.1"/>
    <property type="molecule type" value="Genomic_DNA"/>
</dbReference>
<dbReference type="Proteomes" id="UP000476820">
    <property type="component" value="Unassembled WGS sequence"/>
</dbReference>
<reference evidence="6 7" key="1">
    <citation type="submission" date="2019-04" db="EMBL/GenBank/DDBJ databases">
        <title>Genome sequencing of Clostridium botulinum Groups I-IV and Clostridium butyricum.</title>
        <authorList>
            <person name="Brunt J."/>
            <person name="Van Vliet A.H.M."/>
            <person name="Stringer S.C."/>
            <person name="Carter A.T."/>
            <person name="Peck M.W."/>
        </authorList>
    </citation>
    <scope>NUCLEOTIDE SEQUENCE [LARGE SCALE GENOMIC DNA]</scope>
    <source>
        <strain evidence="4 7">1605</strain>
        <strain evidence="5 6">CB-K-33E</strain>
    </source>
</reference>
<dbReference type="OrthoDB" id="9812605at2"/>